<dbReference type="EMBL" id="FO082262">
    <property type="protein sequence ID" value="CCO20398.1"/>
    <property type="molecule type" value="Genomic_DNA"/>
</dbReference>
<protein>
    <submittedName>
        <fullName evidence="3">Uncharacterized protein</fullName>
    </submittedName>
</protein>
<keyword evidence="2" id="KW-0812">Transmembrane</keyword>
<name>K8FDE6_9CHLO</name>
<keyword evidence="2" id="KW-0472">Membrane</keyword>
<keyword evidence="4" id="KW-1185">Reference proteome</keyword>
<reference evidence="3 4" key="1">
    <citation type="submission" date="2011-10" db="EMBL/GenBank/DDBJ databases">
        <authorList>
            <person name="Genoscope - CEA"/>
        </authorList>
    </citation>
    <scope>NUCLEOTIDE SEQUENCE [LARGE SCALE GENOMIC DNA]</scope>
    <source>
        <strain evidence="3 4">RCC 1105</strain>
    </source>
</reference>
<dbReference type="AlphaFoldDB" id="K8FDE6"/>
<dbReference type="GeneID" id="19011016"/>
<feature type="compositionally biased region" description="Basic and acidic residues" evidence="1">
    <location>
        <begin position="148"/>
        <end position="161"/>
    </location>
</feature>
<keyword evidence="2" id="KW-1133">Transmembrane helix</keyword>
<accession>K8FDE6</accession>
<feature type="compositionally biased region" description="Basic and acidic residues" evidence="1">
    <location>
        <begin position="73"/>
        <end position="87"/>
    </location>
</feature>
<feature type="compositionally biased region" description="Basic and acidic residues" evidence="1">
    <location>
        <begin position="415"/>
        <end position="424"/>
    </location>
</feature>
<gene>
    <name evidence="3" type="ordered locus">Bathy17g00780</name>
</gene>
<evidence type="ECO:0000256" key="2">
    <source>
        <dbReference type="SAM" id="Phobius"/>
    </source>
</evidence>
<organism evidence="3 4">
    <name type="scientific">Bathycoccus prasinos</name>
    <dbReference type="NCBI Taxonomy" id="41875"/>
    <lineage>
        <taxon>Eukaryota</taxon>
        <taxon>Viridiplantae</taxon>
        <taxon>Chlorophyta</taxon>
        <taxon>Mamiellophyceae</taxon>
        <taxon>Mamiellales</taxon>
        <taxon>Bathycoccaceae</taxon>
        <taxon>Bathycoccus</taxon>
    </lineage>
</organism>
<proteinExistence type="predicted"/>
<sequence>MTNTSHTRRRSSFSHHRYYYYYYYFVLFFSWWCCSCCFEAISSSKFDIVNGDSDDDDDVGSSRTSASSRRHRSLYDPDDKKDFRTDEENNAVSLEHRRADIYERIFEHEEKQQLLHRESMMKRAKNTKNTEYEEEKEEKEDDDLIGIEDVRREEEEKEPRGGKGTFETKTLMTERMLVELETGYAEAMREFRERANAASLEKLNRLGEVYRNATREYFEASEENARKVNNATMTTTDAKEVFSRRLDEYENMWIDKLGMNEFPEEPLASNAYFPEFLPTADAETLCKKFISSAKEVSPHRAKRNVIQFPDVDFFNRHTWPTLGKLIEGSAVIAESKVRSLYNKSKSEEVDDDPFTFEMVPAQIPVDQFKFSKISDCPNRENVYSCLFGKRSENEEENNELCTKWTISRSIFSKKDYDGGKKGSIEEEDDSNHSYFSRQAGKNSNAHAVLTGAIINYMAPNIYVDEKFSRVKCTRTNDIESGRKSGEVFFVSVHGRRSDSCNLYSSIKKYGKDIWNDPDDRNLGRACFDSLEYKKALRMLIHKYYDRGGRGAFKSVTVLLASDSSEFIQDMVREETGGNTNELDELDDEMNYCWIDPSTPRVRDAYGTEKTYRKNVNWIENRIDLDDKRKGEVVSDLSLAELDHISKGYALIGGFHGHFTRAAYYLISGRLGAPAPYVSLDGGGFIHRDDYLQMKEKKKDTAEKAEKDFGESWFKWMHVV</sequence>
<dbReference type="Proteomes" id="UP000198341">
    <property type="component" value="Chromosome 17"/>
</dbReference>
<dbReference type="KEGG" id="bpg:Bathy17g00780"/>
<feature type="transmembrane region" description="Helical" evidence="2">
    <location>
        <begin position="21"/>
        <end position="41"/>
    </location>
</feature>
<evidence type="ECO:0000256" key="1">
    <source>
        <dbReference type="SAM" id="MobiDB-lite"/>
    </source>
</evidence>
<feature type="compositionally biased region" description="Acidic residues" evidence="1">
    <location>
        <begin position="132"/>
        <end position="146"/>
    </location>
</feature>
<dbReference type="RefSeq" id="XP_007508294.1">
    <property type="nucleotide sequence ID" value="XM_007508232.1"/>
</dbReference>
<evidence type="ECO:0000313" key="4">
    <source>
        <dbReference type="Proteomes" id="UP000198341"/>
    </source>
</evidence>
<feature type="region of interest" description="Disordered" evidence="1">
    <location>
        <begin position="415"/>
        <end position="437"/>
    </location>
</feature>
<feature type="region of interest" description="Disordered" evidence="1">
    <location>
        <begin position="52"/>
        <end position="88"/>
    </location>
</feature>
<evidence type="ECO:0000313" key="3">
    <source>
        <dbReference type="EMBL" id="CCO20398.1"/>
    </source>
</evidence>
<feature type="region of interest" description="Disordered" evidence="1">
    <location>
        <begin position="116"/>
        <end position="165"/>
    </location>
</feature>